<dbReference type="InterPro" id="IPR005754">
    <property type="entry name" value="Sortase"/>
</dbReference>
<comment type="caution">
    <text evidence="2">The sequence shown here is derived from an EMBL/GenBank/DDBJ whole genome shotgun (WGS) entry which is preliminary data.</text>
</comment>
<dbReference type="CDD" id="cd05829">
    <property type="entry name" value="Sortase_F"/>
    <property type="match status" value="1"/>
</dbReference>
<organism evidence="2 3">
    <name type="scientific">Streptomyces griseoruber</name>
    <dbReference type="NCBI Taxonomy" id="1943"/>
    <lineage>
        <taxon>Bacteria</taxon>
        <taxon>Bacillati</taxon>
        <taxon>Actinomycetota</taxon>
        <taxon>Actinomycetes</taxon>
        <taxon>Kitasatosporales</taxon>
        <taxon>Streptomycetaceae</taxon>
        <taxon>Streptomyces</taxon>
    </lineage>
</organism>
<reference evidence="2 3" key="1">
    <citation type="submission" date="2015-10" db="EMBL/GenBank/DDBJ databases">
        <title>Draft genome sequence of Streptomyces griseoruber DSM 40281, type strain for the species Streptomyces griseoruber.</title>
        <authorList>
            <person name="Ruckert C."/>
            <person name="Winkler A."/>
            <person name="Kalinowski J."/>
            <person name="Kampfer P."/>
            <person name="Glaeser S."/>
        </authorList>
    </citation>
    <scope>NUCLEOTIDE SEQUENCE [LARGE SCALE GENOMIC DNA]</scope>
    <source>
        <strain evidence="2 3">DSM 40281</strain>
    </source>
</reference>
<dbReference type="AlphaFoldDB" id="A0A101T9C3"/>
<dbReference type="InterPro" id="IPR042001">
    <property type="entry name" value="Sortase_F"/>
</dbReference>
<evidence type="ECO:0000256" key="1">
    <source>
        <dbReference type="ARBA" id="ARBA00022801"/>
    </source>
</evidence>
<keyword evidence="3" id="KW-1185">Reference proteome</keyword>
<gene>
    <name evidence="2" type="ORF">AQJ64_03650</name>
</gene>
<keyword evidence="1" id="KW-0378">Hydrolase</keyword>
<dbReference type="RefSeq" id="WP_055634754.1">
    <property type="nucleotide sequence ID" value="NZ_JBIRRP010000023.1"/>
</dbReference>
<sequence>MIAGHVTWNDADAVFKKLKTVKAVDTVEVEREDGRTATFTVERVEEYEKAEFPTLEVYENIDQAGLRLVTCAPSSMFNGATNPATPPCP</sequence>
<evidence type="ECO:0000313" key="3">
    <source>
        <dbReference type="Proteomes" id="UP000052982"/>
    </source>
</evidence>
<dbReference type="GeneID" id="91284620"/>
<evidence type="ECO:0008006" key="4">
    <source>
        <dbReference type="Google" id="ProtNLM"/>
    </source>
</evidence>
<dbReference type="Pfam" id="PF04203">
    <property type="entry name" value="Sortase"/>
    <property type="match status" value="1"/>
</dbReference>
<dbReference type="GO" id="GO:0016787">
    <property type="term" value="F:hydrolase activity"/>
    <property type="evidence" value="ECO:0007669"/>
    <property type="project" value="UniProtKB-KW"/>
</dbReference>
<dbReference type="Gene3D" id="2.40.260.10">
    <property type="entry name" value="Sortase"/>
    <property type="match status" value="1"/>
</dbReference>
<dbReference type="STRING" id="1943.AQJ64_03650"/>
<dbReference type="SUPFAM" id="SSF63817">
    <property type="entry name" value="Sortase"/>
    <property type="match status" value="1"/>
</dbReference>
<accession>A0A101T9C3</accession>
<evidence type="ECO:0000313" key="2">
    <source>
        <dbReference type="EMBL" id="KUN88054.1"/>
    </source>
</evidence>
<proteinExistence type="predicted"/>
<protein>
    <recommendedName>
        <fullName evidence="4">Sortase</fullName>
    </recommendedName>
</protein>
<dbReference type="InterPro" id="IPR023365">
    <property type="entry name" value="Sortase_dom-sf"/>
</dbReference>
<dbReference type="Proteomes" id="UP000052982">
    <property type="component" value="Unassembled WGS sequence"/>
</dbReference>
<dbReference type="EMBL" id="LMWW01000006">
    <property type="protein sequence ID" value="KUN88054.1"/>
    <property type="molecule type" value="Genomic_DNA"/>
</dbReference>
<name>A0A101T9C3_9ACTN</name>